<dbReference type="Gene3D" id="1.10.10.10">
    <property type="entry name" value="Winged helix-like DNA-binding domain superfamily/Winged helix DNA-binding domain"/>
    <property type="match status" value="1"/>
</dbReference>
<keyword evidence="4" id="KW-1133">Transmembrane helix</keyword>
<evidence type="ECO:0000256" key="3">
    <source>
        <dbReference type="ARBA" id="ARBA00023163"/>
    </source>
</evidence>
<keyword evidence="4" id="KW-0472">Membrane</keyword>
<dbReference type="CDD" id="cd06170">
    <property type="entry name" value="LuxR_C_like"/>
    <property type="match status" value="1"/>
</dbReference>
<evidence type="ECO:0000256" key="2">
    <source>
        <dbReference type="ARBA" id="ARBA00023125"/>
    </source>
</evidence>
<keyword evidence="2 6" id="KW-0238">DNA-binding</keyword>
<dbReference type="InterPro" id="IPR036388">
    <property type="entry name" value="WH-like_DNA-bd_sf"/>
</dbReference>
<dbReference type="SMART" id="SM00421">
    <property type="entry name" value="HTH_LUXR"/>
    <property type="match status" value="1"/>
</dbReference>
<comment type="caution">
    <text evidence="6">The sequence shown here is derived from an EMBL/GenBank/DDBJ whole genome shotgun (WGS) entry which is preliminary data.</text>
</comment>
<dbReference type="PANTHER" id="PTHR44688:SF16">
    <property type="entry name" value="DNA-BINDING TRANSCRIPTIONAL ACTIVATOR DEVR_DOSR"/>
    <property type="match status" value="1"/>
</dbReference>
<dbReference type="Pfam" id="PF00196">
    <property type="entry name" value="GerE"/>
    <property type="match status" value="1"/>
</dbReference>
<evidence type="ECO:0000256" key="1">
    <source>
        <dbReference type="ARBA" id="ARBA00023015"/>
    </source>
</evidence>
<keyword evidence="4" id="KW-0812">Transmembrane</keyword>
<dbReference type="PROSITE" id="PS50043">
    <property type="entry name" value="HTH_LUXR_2"/>
    <property type="match status" value="1"/>
</dbReference>
<feature type="domain" description="HTH luxR-type" evidence="5">
    <location>
        <begin position="18"/>
        <end position="83"/>
    </location>
</feature>
<dbReference type="InterPro" id="IPR016032">
    <property type="entry name" value="Sig_transdc_resp-reg_C-effctor"/>
</dbReference>
<evidence type="ECO:0000259" key="5">
    <source>
        <dbReference type="PROSITE" id="PS50043"/>
    </source>
</evidence>
<feature type="transmembrane region" description="Helical" evidence="4">
    <location>
        <begin position="138"/>
        <end position="162"/>
    </location>
</feature>
<reference evidence="6 7" key="2">
    <citation type="submission" date="2020-08" db="EMBL/GenBank/DDBJ databases">
        <authorList>
            <person name="Partida-Martinez L."/>
            <person name="Huntemann M."/>
            <person name="Clum A."/>
            <person name="Wang J."/>
            <person name="Palaniappan K."/>
            <person name="Ritter S."/>
            <person name="Chen I.-M."/>
            <person name="Stamatis D."/>
            <person name="Reddy T."/>
            <person name="O'Malley R."/>
            <person name="Daum C."/>
            <person name="Shapiro N."/>
            <person name="Ivanova N."/>
            <person name="Kyrpides N."/>
            <person name="Woyke T."/>
        </authorList>
    </citation>
    <scope>NUCLEOTIDE SEQUENCE [LARGE SCALE GENOMIC DNA]</scope>
    <source>
        <strain evidence="6 7">AS3.13</strain>
    </source>
</reference>
<keyword evidence="3" id="KW-0804">Transcription</keyword>
<dbReference type="PANTHER" id="PTHR44688">
    <property type="entry name" value="DNA-BINDING TRANSCRIPTIONAL ACTIVATOR DEVR_DOSR"/>
    <property type="match status" value="1"/>
</dbReference>
<accession>A0A7X0J8W0</accession>
<dbReference type="Proteomes" id="UP000522313">
    <property type="component" value="Unassembled WGS sequence"/>
</dbReference>
<organism evidence="6 7">
    <name type="scientific">Sphingomonas endophytica</name>
    <dbReference type="NCBI Taxonomy" id="869719"/>
    <lineage>
        <taxon>Bacteria</taxon>
        <taxon>Pseudomonadati</taxon>
        <taxon>Pseudomonadota</taxon>
        <taxon>Alphaproteobacteria</taxon>
        <taxon>Sphingomonadales</taxon>
        <taxon>Sphingomonadaceae</taxon>
        <taxon>Sphingomonas</taxon>
    </lineage>
</organism>
<dbReference type="PRINTS" id="PR00038">
    <property type="entry name" value="HTHLUXR"/>
</dbReference>
<dbReference type="SUPFAM" id="SSF46894">
    <property type="entry name" value="C-terminal effector domain of the bipartite response regulators"/>
    <property type="match status" value="1"/>
</dbReference>
<name>A0A7X0J8W0_9SPHN</name>
<dbReference type="EMBL" id="JACHBT010000001">
    <property type="protein sequence ID" value="MBB6503185.1"/>
    <property type="molecule type" value="Genomic_DNA"/>
</dbReference>
<dbReference type="GO" id="GO:0006355">
    <property type="term" value="P:regulation of DNA-templated transcription"/>
    <property type="evidence" value="ECO:0007669"/>
    <property type="project" value="InterPro"/>
</dbReference>
<dbReference type="AlphaFoldDB" id="A0A7X0J8W0"/>
<dbReference type="InterPro" id="IPR000792">
    <property type="entry name" value="Tscrpt_reg_LuxR_C"/>
</dbReference>
<evidence type="ECO:0000313" key="6">
    <source>
        <dbReference type="EMBL" id="MBB6503185.1"/>
    </source>
</evidence>
<gene>
    <name evidence="6" type="ORF">F4693_000134</name>
</gene>
<dbReference type="GO" id="GO:0003677">
    <property type="term" value="F:DNA binding"/>
    <property type="evidence" value="ECO:0007669"/>
    <property type="project" value="UniProtKB-KW"/>
</dbReference>
<protein>
    <submittedName>
        <fullName evidence="6">DNA-binding CsgD family transcriptional regulator</fullName>
    </submittedName>
</protein>
<sequence>MLSSSSFDVTTPTHADLLPDNVRRLSERQKQCLRLIFDRKTSKEIASALGLSAGTVNTYISEAITTLGAGNRRHAAELLHNYESKASHPDKVQLHFIGVSEAASSSESPVDSSSQYRRLLPLRQSGASGNDLSIFCRLFWPLGIAILCAIAFGMLAVGIRIFSDLLCAVLR</sequence>
<keyword evidence="1" id="KW-0805">Transcription regulation</keyword>
<proteinExistence type="predicted"/>
<dbReference type="RefSeq" id="WP_184503739.1">
    <property type="nucleotide sequence ID" value="NZ_JACHBT010000001.1"/>
</dbReference>
<reference evidence="6 7" key="1">
    <citation type="submission" date="2020-08" db="EMBL/GenBank/DDBJ databases">
        <title>The Agave Microbiome: Exploring the role of microbial communities in plant adaptations to desert environments.</title>
        <authorList>
            <person name="Partida-Martinez L.P."/>
        </authorList>
    </citation>
    <scope>NUCLEOTIDE SEQUENCE [LARGE SCALE GENOMIC DNA]</scope>
    <source>
        <strain evidence="6 7">AS3.13</strain>
    </source>
</reference>
<evidence type="ECO:0000313" key="7">
    <source>
        <dbReference type="Proteomes" id="UP000522313"/>
    </source>
</evidence>
<evidence type="ECO:0000256" key="4">
    <source>
        <dbReference type="SAM" id="Phobius"/>
    </source>
</evidence>